<evidence type="ECO:0000313" key="4">
    <source>
        <dbReference type="Proteomes" id="UP000076871"/>
    </source>
</evidence>
<feature type="region of interest" description="Disordered" evidence="1">
    <location>
        <begin position="495"/>
        <end position="577"/>
    </location>
</feature>
<feature type="compositionally biased region" description="Basic and acidic residues" evidence="1">
    <location>
        <begin position="1093"/>
        <end position="1103"/>
    </location>
</feature>
<feature type="compositionally biased region" description="Basic and acidic residues" evidence="1">
    <location>
        <begin position="894"/>
        <end position="911"/>
    </location>
</feature>
<protein>
    <recommendedName>
        <fullName evidence="2">Fungal-type protein kinase domain-containing protein</fullName>
    </recommendedName>
</protein>
<accession>A0A165D1F6</accession>
<feature type="region of interest" description="Disordered" evidence="1">
    <location>
        <begin position="894"/>
        <end position="1103"/>
    </location>
</feature>
<feature type="compositionally biased region" description="Polar residues" evidence="1">
    <location>
        <begin position="1000"/>
        <end position="1030"/>
    </location>
</feature>
<feature type="compositionally biased region" description="Polar residues" evidence="1">
    <location>
        <begin position="419"/>
        <end position="436"/>
    </location>
</feature>
<feature type="compositionally biased region" description="Basic residues" evidence="1">
    <location>
        <begin position="957"/>
        <end position="966"/>
    </location>
</feature>
<feature type="domain" description="Fungal-type protein kinase" evidence="2">
    <location>
        <begin position="147"/>
        <end position="714"/>
    </location>
</feature>
<feature type="compositionally biased region" description="Polar residues" evidence="1">
    <location>
        <begin position="470"/>
        <end position="482"/>
    </location>
</feature>
<organism evidence="3 4">
    <name type="scientific">Laetiporus sulphureus 93-53</name>
    <dbReference type="NCBI Taxonomy" id="1314785"/>
    <lineage>
        <taxon>Eukaryota</taxon>
        <taxon>Fungi</taxon>
        <taxon>Dikarya</taxon>
        <taxon>Basidiomycota</taxon>
        <taxon>Agaricomycotina</taxon>
        <taxon>Agaricomycetes</taxon>
        <taxon>Polyporales</taxon>
        <taxon>Laetiporus</taxon>
    </lineage>
</organism>
<dbReference type="InterPro" id="IPR040976">
    <property type="entry name" value="Pkinase_fungal"/>
</dbReference>
<dbReference type="AlphaFoldDB" id="A0A165D1F6"/>
<dbReference type="Pfam" id="PF17667">
    <property type="entry name" value="Pkinase_fungal"/>
    <property type="match status" value="1"/>
</dbReference>
<dbReference type="InParanoid" id="A0A165D1F6"/>
<keyword evidence="4" id="KW-1185">Reference proteome</keyword>
<dbReference type="PANTHER" id="PTHR38248:SF2">
    <property type="entry name" value="FUNK1 11"/>
    <property type="match status" value="1"/>
</dbReference>
<feature type="region of interest" description="Disordered" evidence="1">
    <location>
        <begin position="373"/>
        <end position="461"/>
    </location>
</feature>
<dbReference type="PANTHER" id="PTHR38248">
    <property type="entry name" value="FUNK1 6"/>
    <property type="match status" value="1"/>
</dbReference>
<reference evidence="3 4" key="1">
    <citation type="journal article" date="2016" name="Mol. Biol. Evol.">
        <title>Comparative Genomics of Early-Diverging Mushroom-Forming Fungi Provides Insights into the Origins of Lignocellulose Decay Capabilities.</title>
        <authorList>
            <person name="Nagy L.G."/>
            <person name="Riley R."/>
            <person name="Tritt A."/>
            <person name="Adam C."/>
            <person name="Daum C."/>
            <person name="Floudas D."/>
            <person name="Sun H."/>
            <person name="Yadav J.S."/>
            <person name="Pangilinan J."/>
            <person name="Larsson K.H."/>
            <person name="Matsuura K."/>
            <person name="Barry K."/>
            <person name="Labutti K."/>
            <person name="Kuo R."/>
            <person name="Ohm R.A."/>
            <person name="Bhattacharya S.S."/>
            <person name="Shirouzu T."/>
            <person name="Yoshinaga Y."/>
            <person name="Martin F.M."/>
            <person name="Grigoriev I.V."/>
            <person name="Hibbett D.S."/>
        </authorList>
    </citation>
    <scope>NUCLEOTIDE SEQUENCE [LARGE SCALE GENOMIC DNA]</scope>
    <source>
        <strain evidence="3 4">93-53</strain>
    </source>
</reference>
<feature type="region of interest" description="Disordered" evidence="1">
    <location>
        <begin position="470"/>
        <end position="489"/>
    </location>
</feature>
<name>A0A165D1F6_9APHY</name>
<dbReference type="EMBL" id="KV427640">
    <property type="protein sequence ID" value="KZT03954.1"/>
    <property type="molecule type" value="Genomic_DNA"/>
</dbReference>
<feature type="compositionally biased region" description="Polar residues" evidence="1">
    <location>
        <begin position="500"/>
        <end position="511"/>
    </location>
</feature>
<sequence length="1103" mass="122437">MDGEGKLCFKDAEEFREILNITSSSKKPPKGSSGKPVRRDMFKKVYPIRRAGATTVKRSWRERQMYQAFINVVKDNELCPGYKFTSLADKGDKDDPTKQRVDVVMFKEVAPTNSATHWGDQALWIEFKRDGAADPFKGDRLAAKKLRRADTWAQLITFAARVFETQHRTHLYSILVCGRTAYIMRWDRSGVLVTKGFDYIANDELLADFLRSFARMTPTQQGYDTTAEPVELGSEDYVRMDNAVNECKNTFDCAKDYFRASLADGAPRWRVRVEGYAEPFLIGNPHFRSWGVFGRGTKVFVAYEAMKDKFFWLKDVWRIDLDSMEKEGKIITELHEVGEEDIIPTVICQGDVSHEINDERVAQSTLAQKYFKKAHEEARKERKAKTVETKRRQGRAAAGNKLSNRSSKRAHSVAKQSKGRNQANEASSTDGVTNTIDGPARSDEQEHVVGQPSINDGEENRAGTSRFARTSLEQQHTRSSSPHADEAINDENSTVKEAAQSPTTEQETAQPFMSKGGVVQRSSPAKGLIQPSATEHSSALEGGGVASQNLSNVASSSCQEQASAEDEDTDATPLGSKPSIMKYTHYRLVEKEVGKHLEEFRDGLHLLSAVGDALIAYSQAVTKARRVPLDVSPNNIVAVFLKTTRGGKIHVVVRGLLFDWEFSKLLEDDPALKKRRQIDRTGTWQFQSAMVLLPPAKSVEIADELESFFYVLLYCSLRYIHNTCSDLASYMPLLFDFAVFSNGDYWCPSHKDLIVTTGKLTFLATEVHFLSAGLERGAEVGLRNSHPLNDVLSILLHWFKARYTVSRAESKLAPPEYLIHAAEDRSGSLQTSARDGDEEKTRTSATQMAENQAVRENIGAKVMAMEREQARKLATHNAMLNLIANAIVKRKWPQKDRAGDQLPGHSHEKRILPKKTTSRAPAHDPDAIAMRPRQQKRTAHASVHEDSSDDTDERPAKRQRKTHAPRFTHASSSRGTKRGASDNDSSDGPLEPPGKRVRTSRTAAPVSQSCSAPAASGSRTSHSRPASKPSSRTRKADISTPPPPVPARSRGSANAPVASGSRSNRSRAAEDQSSTEKATDGVISGARRSMRLSAKDKGKARAY</sequence>
<evidence type="ECO:0000256" key="1">
    <source>
        <dbReference type="SAM" id="MobiDB-lite"/>
    </source>
</evidence>
<dbReference type="OrthoDB" id="5592585at2759"/>
<feature type="compositionally biased region" description="Basic and acidic residues" evidence="1">
    <location>
        <begin position="373"/>
        <end position="391"/>
    </location>
</feature>
<dbReference type="RefSeq" id="XP_040761694.1">
    <property type="nucleotide sequence ID" value="XM_040912938.1"/>
</dbReference>
<dbReference type="Proteomes" id="UP000076871">
    <property type="component" value="Unassembled WGS sequence"/>
</dbReference>
<proteinExistence type="predicted"/>
<evidence type="ECO:0000313" key="3">
    <source>
        <dbReference type="EMBL" id="KZT03954.1"/>
    </source>
</evidence>
<feature type="region of interest" description="Disordered" evidence="1">
    <location>
        <begin position="823"/>
        <end position="851"/>
    </location>
</feature>
<evidence type="ECO:0000259" key="2">
    <source>
        <dbReference type="Pfam" id="PF17667"/>
    </source>
</evidence>
<gene>
    <name evidence="3" type="ORF">LAESUDRAFT_761542</name>
</gene>
<dbReference type="GeneID" id="63829966"/>